<accession>A0AAV3UTP6</accession>
<sequence length="209" mass="23929">MKQRCIKGATLFNPRIRFTSIKNLATFECDSRWECDLLIDLEFDSSVKQYATQPISFTYEYKGKKRRYTSDIALIRQDGKIEHIEVKDAKYAGSPALRDKISHLSHLLQTHQNSSLTLVTSDDIHSDPAHETRHILYKYMSIKVSDALKKMAIRALYKSDMSIHALETRFIQKGADKTIVWAFLAQHYSSISFGGNPAISSHTIISWSK</sequence>
<evidence type="ECO:0000313" key="1">
    <source>
        <dbReference type="EMBL" id="GAC08533.1"/>
    </source>
</evidence>
<dbReference type="Proteomes" id="UP000006320">
    <property type="component" value="Unassembled WGS sequence"/>
</dbReference>
<dbReference type="RefSeq" id="WP_007984765.1">
    <property type="nucleotide sequence ID" value="NZ_BAEM01000007.1"/>
</dbReference>
<gene>
    <name evidence="1" type="ORF">GCHA_0570</name>
</gene>
<dbReference type="AlphaFoldDB" id="A0AAV3UTP6"/>
<evidence type="ECO:0000313" key="2">
    <source>
        <dbReference type="Proteomes" id="UP000006320"/>
    </source>
</evidence>
<organism evidence="1 2">
    <name type="scientific">Paraglaciecola chathamensis S18K6</name>
    <dbReference type="NCBI Taxonomy" id="1127672"/>
    <lineage>
        <taxon>Bacteria</taxon>
        <taxon>Pseudomonadati</taxon>
        <taxon>Pseudomonadota</taxon>
        <taxon>Gammaproteobacteria</taxon>
        <taxon>Alteromonadales</taxon>
        <taxon>Alteromonadaceae</taxon>
        <taxon>Paraglaciecola</taxon>
    </lineage>
</organism>
<proteinExistence type="predicted"/>
<evidence type="ECO:0008006" key="3">
    <source>
        <dbReference type="Google" id="ProtNLM"/>
    </source>
</evidence>
<dbReference type="EMBL" id="BAEM01000007">
    <property type="protein sequence ID" value="GAC08533.1"/>
    <property type="molecule type" value="Genomic_DNA"/>
</dbReference>
<reference evidence="1 2" key="1">
    <citation type="journal article" date="2017" name="Antonie Van Leeuwenhoek">
        <title>Rhizobium rhizosphaerae sp. nov., a novel species isolated from rice rhizosphere.</title>
        <authorList>
            <person name="Zhao J.J."/>
            <person name="Zhang J."/>
            <person name="Zhang R.J."/>
            <person name="Zhang C.W."/>
            <person name="Yin H.Q."/>
            <person name="Zhang X.X."/>
        </authorList>
    </citation>
    <scope>NUCLEOTIDE SEQUENCE [LARGE SCALE GENOMIC DNA]</scope>
    <source>
        <strain evidence="1 2">S18K6</strain>
    </source>
</reference>
<name>A0AAV3UTP6_9ALTE</name>
<protein>
    <recommendedName>
        <fullName evidence="3">TnsA endonuclease N-terminal domain-containing protein</fullName>
    </recommendedName>
</protein>
<comment type="caution">
    <text evidence="1">The sequence shown here is derived from an EMBL/GenBank/DDBJ whole genome shotgun (WGS) entry which is preliminary data.</text>
</comment>